<keyword evidence="4" id="KW-1185">Reference proteome</keyword>
<reference evidence="4" key="1">
    <citation type="submission" date="2017-02" db="EMBL/GenBank/DDBJ databases">
        <authorList>
            <person name="Varghese N."/>
            <person name="Submissions S."/>
        </authorList>
    </citation>
    <scope>NUCLEOTIDE SEQUENCE [LARGE SCALE GENOMIC DNA]</scope>
    <source>
        <strain evidence="4">SM117</strain>
    </source>
</reference>
<dbReference type="STRING" id="428990.SAMN06295987_101835"/>
<dbReference type="AlphaFoldDB" id="A0A1U6GYY4"/>
<sequence>MIVHGLRSMVRDLQGVMAIETAIVAPVIVLMALGTFEVGRIVSRQQELQSAASEAEGIVLAAAAGSGTSSDTMKSVIKDSLGLADNEVTLQQRFRCNLSSQLTTDASTCDTDQPIYQYVLLDVTDTYTPIWTRFGVGKALNYRVERTIQVQ</sequence>
<evidence type="ECO:0000313" key="3">
    <source>
        <dbReference type="EMBL" id="SLJ88640.1"/>
    </source>
</evidence>
<proteinExistence type="predicted"/>
<dbReference type="InterPro" id="IPR012495">
    <property type="entry name" value="TadE-like_dom"/>
</dbReference>
<evidence type="ECO:0000313" key="4">
    <source>
        <dbReference type="Proteomes" id="UP000190989"/>
    </source>
</evidence>
<gene>
    <name evidence="3" type="ORF">SAMN06295987_101835</name>
</gene>
<dbReference type="EMBL" id="FVZE01000001">
    <property type="protein sequence ID" value="SLJ88640.1"/>
    <property type="molecule type" value="Genomic_DNA"/>
</dbReference>
<accession>A0A1U6GYY4</accession>
<keyword evidence="1" id="KW-0812">Transmembrane</keyword>
<evidence type="ECO:0000259" key="2">
    <source>
        <dbReference type="Pfam" id="PF07811"/>
    </source>
</evidence>
<keyword evidence="1" id="KW-0472">Membrane</keyword>
<organism evidence="3 4">
    <name type="scientific">Novosphingobium mathurense</name>
    <dbReference type="NCBI Taxonomy" id="428990"/>
    <lineage>
        <taxon>Bacteria</taxon>
        <taxon>Pseudomonadati</taxon>
        <taxon>Pseudomonadota</taxon>
        <taxon>Alphaproteobacteria</taxon>
        <taxon>Sphingomonadales</taxon>
        <taxon>Sphingomonadaceae</taxon>
        <taxon>Novosphingobium</taxon>
    </lineage>
</organism>
<protein>
    <submittedName>
        <fullName evidence="3">TadE-like protein</fullName>
    </submittedName>
</protein>
<feature type="domain" description="TadE-like" evidence="2">
    <location>
        <begin position="15"/>
        <end position="55"/>
    </location>
</feature>
<name>A0A1U6GYY4_9SPHN</name>
<dbReference type="Pfam" id="PF07811">
    <property type="entry name" value="TadE"/>
    <property type="match status" value="1"/>
</dbReference>
<evidence type="ECO:0000256" key="1">
    <source>
        <dbReference type="SAM" id="Phobius"/>
    </source>
</evidence>
<feature type="transmembrane region" description="Helical" evidence="1">
    <location>
        <begin position="15"/>
        <end position="36"/>
    </location>
</feature>
<keyword evidence="1" id="KW-1133">Transmembrane helix</keyword>
<dbReference type="Proteomes" id="UP000190989">
    <property type="component" value="Unassembled WGS sequence"/>
</dbReference>